<feature type="domain" description="Transcription regulator TrmB N-terminal" evidence="1">
    <location>
        <begin position="7"/>
        <end position="74"/>
    </location>
</feature>
<dbReference type="Proteomes" id="UP000032266">
    <property type="component" value="Chromosome"/>
</dbReference>
<dbReference type="InterPro" id="IPR036390">
    <property type="entry name" value="WH_DNA-bd_sf"/>
</dbReference>
<dbReference type="HOGENOM" id="CLU_1128013_0_0_6"/>
<evidence type="ECO:0000259" key="1">
    <source>
        <dbReference type="Pfam" id="PF01978"/>
    </source>
</evidence>
<dbReference type="Gene3D" id="1.10.10.10">
    <property type="entry name" value="Winged helix-like DNA-binding domain superfamily/Winged helix DNA-binding domain"/>
    <property type="match status" value="1"/>
</dbReference>
<dbReference type="PATRIC" id="fig|1445510.3.peg.166"/>
<name>A0A0C5VFS6_9GAMM</name>
<dbReference type="InterPro" id="IPR051797">
    <property type="entry name" value="TrmB-like"/>
</dbReference>
<protein>
    <submittedName>
        <fullName evidence="2">Putative transcriptional regulator</fullName>
    </submittedName>
</protein>
<evidence type="ECO:0000313" key="2">
    <source>
        <dbReference type="EMBL" id="AJQ92223.1"/>
    </source>
</evidence>
<dbReference type="RefSeq" id="WP_044615350.1">
    <property type="nucleotide sequence ID" value="NZ_CP007142.1"/>
</dbReference>
<sequence>MQTIEVLQTLGIEPRESRIYFALLEYGPASIRDIADKARLNRGTAYELLKRMHDKGIVSYFPRGKRKFFSAEPPARLLDLAEQQQRNVHTAIQQLQSQIIPALNSLKPEQVNTNVHYYEGDDGLELVLKDILNTVAATPDKQYCVFSTKLIRNFLYRPFPNYTRQRVRAGIKVRVIAIGDGGENAELSERKWINLGGLGEAAAYIAIYPPKLAMISLSQGDIPTATVIESAPLVTTQQLLFDTLWERL</sequence>
<dbReference type="CDD" id="cd00090">
    <property type="entry name" value="HTH_ARSR"/>
    <property type="match status" value="1"/>
</dbReference>
<dbReference type="GO" id="GO:0006355">
    <property type="term" value="P:regulation of DNA-templated transcription"/>
    <property type="evidence" value="ECO:0007669"/>
    <property type="project" value="UniProtKB-ARBA"/>
</dbReference>
<dbReference type="Pfam" id="PF01978">
    <property type="entry name" value="TrmB"/>
    <property type="match status" value="1"/>
</dbReference>
<dbReference type="InterPro" id="IPR036388">
    <property type="entry name" value="WH-like_DNA-bd_sf"/>
</dbReference>
<dbReference type="AlphaFoldDB" id="A0A0C5VFS6"/>
<evidence type="ECO:0000313" key="3">
    <source>
        <dbReference type="Proteomes" id="UP000032266"/>
    </source>
</evidence>
<dbReference type="STRING" id="1445510.YC6258_00171"/>
<dbReference type="KEGG" id="gsn:YC6258_00171"/>
<dbReference type="PANTHER" id="PTHR34293:SF1">
    <property type="entry name" value="HTH-TYPE TRANSCRIPTIONAL REGULATOR TRMBL2"/>
    <property type="match status" value="1"/>
</dbReference>
<dbReference type="InterPro" id="IPR011991">
    <property type="entry name" value="ArsR-like_HTH"/>
</dbReference>
<accession>A0A0C5VFS6</accession>
<reference evidence="2 3" key="1">
    <citation type="submission" date="2014-01" db="EMBL/GenBank/DDBJ databases">
        <title>Full genme sequencing of cellulolytic bacterium Gynuella sunshinyii YC6258T gen. nov., sp. nov.</title>
        <authorList>
            <person name="Khan H."/>
            <person name="Chung E.J."/>
            <person name="Chung Y.R."/>
        </authorList>
    </citation>
    <scope>NUCLEOTIDE SEQUENCE [LARGE SCALE GENOMIC DNA]</scope>
    <source>
        <strain evidence="2 3">YC6258</strain>
    </source>
</reference>
<keyword evidence="3" id="KW-1185">Reference proteome</keyword>
<dbReference type="EMBL" id="CP007142">
    <property type="protein sequence ID" value="AJQ92223.1"/>
    <property type="molecule type" value="Genomic_DNA"/>
</dbReference>
<proteinExistence type="predicted"/>
<gene>
    <name evidence="2" type="ORF">YC6258_00171</name>
</gene>
<organism evidence="2 3">
    <name type="scientific">Gynuella sunshinyii YC6258</name>
    <dbReference type="NCBI Taxonomy" id="1445510"/>
    <lineage>
        <taxon>Bacteria</taxon>
        <taxon>Pseudomonadati</taxon>
        <taxon>Pseudomonadota</taxon>
        <taxon>Gammaproteobacteria</taxon>
        <taxon>Oceanospirillales</taxon>
        <taxon>Saccharospirillaceae</taxon>
        <taxon>Gynuella</taxon>
    </lineage>
</organism>
<dbReference type="OrthoDB" id="5724859at2"/>
<dbReference type="SUPFAM" id="SSF46785">
    <property type="entry name" value="Winged helix' DNA-binding domain"/>
    <property type="match status" value="1"/>
</dbReference>
<dbReference type="PANTHER" id="PTHR34293">
    <property type="entry name" value="HTH-TYPE TRANSCRIPTIONAL REGULATOR TRMBL2"/>
    <property type="match status" value="1"/>
</dbReference>
<dbReference type="InterPro" id="IPR002831">
    <property type="entry name" value="Tscrpt_reg_TrmB_N"/>
</dbReference>